<protein>
    <recommendedName>
        <fullName evidence="4">DUF3047 domain-containing protein</fullName>
    </recommendedName>
</protein>
<dbReference type="Proteomes" id="UP000029708">
    <property type="component" value="Unassembled WGS sequence"/>
</dbReference>
<evidence type="ECO:0000313" key="2">
    <source>
        <dbReference type="EMBL" id="KGI77690.1"/>
    </source>
</evidence>
<dbReference type="STRING" id="1543381.LF63_0108705"/>
<evidence type="ECO:0000256" key="1">
    <source>
        <dbReference type="SAM" id="SignalP"/>
    </source>
</evidence>
<reference evidence="2 3" key="1">
    <citation type="submission" date="2014-09" db="EMBL/GenBank/DDBJ databases">
        <title>Xanthomonadaceae 3.5X direct submission.</title>
        <authorList>
            <person name="Fang T."/>
            <person name="Wang H."/>
        </authorList>
    </citation>
    <scope>NUCLEOTIDE SEQUENCE [LARGE SCALE GENOMIC DNA]</scope>
    <source>
        <strain evidence="2 3">3.5X</strain>
    </source>
</reference>
<feature type="signal peptide" evidence="1">
    <location>
        <begin position="1"/>
        <end position="25"/>
    </location>
</feature>
<evidence type="ECO:0008006" key="4">
    <source>
        <dbReference type="Google" id="ProtNLM"/>
    </source>
</evidence>
<organism evidence="2 3">
    <name type="scientific">Oleiagrimonas soli</name>
    <dbReference type="NCBI Taxonomy" id="1543381"/>
    <lineage>
        <taxon>Bacteria</taxon>
        <taxon>Pseudomonadati</taxon>
        <taxon>Pseudomonadota</taxon>
        <taxon>Gammaproteobacteria</taxon>
        <taxon>Lysobacterales</taxon>
        <taxon>Rhodanobacteraceae</taxon>
        <taxon>Oleiagrimonas</taxon>
    </lineage>
</organism>
<dbReference type="OrthoDB" id="9775969at2"/>
<evidence type="ECO:0000313" key="3">
    <source>
        <dbReference type="Proteomes" id="UP000029708"/>
    </source>
</evidence>
<keyword evidence="1" id="KW-0732">Signal</keyword>
<dbReference type="Pfam" id="PF11249">
    <property type="entry name" value="DUF3047"/>
    <property type="match status" value="1"/>
</dbReference>
<comment type="caution">
    <text evidence="2">The sequence shown here is derived from an EMBL/GenBank/DDBJ whole genome shotgun (WGS) entry which is preliminary data.</text>
</comment>
<gene>
    <name evidence="2" type="ORF">LF63_0108705</name>
</gene>
<proteinExistence type="predicted"/>
<keyword evidence="3" id="KW-1185">Reference proteome</keyword>
<dbReference type="EMBL" id="JROI01000011">
    <property type="protein sequence ID" value="KGI77690.1"/>
    <property type="molecule type" value="Genomic_DNA"/>
</dbReference>
<name>A0A099CXE7_9GAMM</name>
<sequence>MPCPELRLNALLYLAFGLAALTAPAPHGVTALRFSDAAPGTQLPAGWHDYAMSRHKPAAAIRLVRDDGVTVLHIDADHDAGAIAYPLDLPAATRLRWRWKVDHSVAAADMNRRSGDDFAARVYVFFDVPRSHLSLYQRMKLSLAQRVLGHPMPTAAICYVWDNRHAVGTIAPSPFFSGMRTIVLQSGNAHAGIWQTESRDLAADFRAAFGHAAPHITGIALAADTDNTGGKAQAWFGDLQLAPQPASKTPPAANTP</sequence>
<accession>A0A099CXE7</accession>
<dbReference type="AlphaFoldDB" id="A0A099CXE7"/>
<feature type="chain" id="PRO_5001943986" description="DUF3047 domain-containing protein" evidence="1">
    <location>
        <begin position="26"/>
        <end position="256"/>
    </location>
</feature>
<dbReference type="InterPro" id="IPR021409">
    <property type="entry name" value="DUF3047"/>
</dbReference>
<dbReference type="HOGENOM" id="CLU_077139_0_0_6"/>